<gene>
    <name evidence="1" type="ORF">UFOVP395_58</name>
</gene>
<proteinExistence type="predicted"/>
<evidence type="ECO:0000313" key="1">
    <source>
        <dbReference type="EMBL" id="CAB4140718.1"/>
    </source>
</evidence>
<protein>
    <submittedName>
        <fullName evidence="1">Uncharacterized protein</fullName>
    </submittedName>
</protein>
<name>A0A6J5M1X7_9CAUD</name>
<organism evidence="1">
    <name type="scientific">uncultured Caudovirales phage</name>
    <dbReference type="NCBI Taxonomy" id="2100421"/>
    <lineage>
        <taxon>Viruses</taxon>
        <taxon>Duplodnaviria</taxon>
        <taxon>Heunggongvirae</taxon>
        <taxon>Uroviricota</taxon>
        <taxon>Caudoviricetes</taxon>
        <taxon>Peduoviridae</taxon>
        <taxon>Maltschvirus</taxon>
        <taxon>Maltschvirus maltsch</taxon>
    </lineage>
</organism>
<sequence>MALYLYEMLKAEDPQLAGILSQGHKLNLKIEKDVVYFNQKQVKFEDLTNRSDYFPMSRFIFHSHDILNPDPKISLIKSCFNAYTWTNLSSLKITELACVIQGNYPLHIILYPETKSFLDAFWLISVPTRELLTCNLEPDWVVAPTYEPNHGFERKIYSPRPVVHGPDTMHPDSTVELEFEYRNWQREFTACDFDTRIKYNAGYLPKNIVQVKDGRAKVKVSALGLEPGDEITCKFSIGKVYTNAVQHTIKVV</sequence>
<reference evidence="1" key="1">
    <citation type="submission" date="2020-04" db="EMBL/GenBank/DDBJ databases">
        <authorList>
            <person name="Chiriac C."/>
            <person name="Salcher M."/>
            <person name="Ghai R."/>
            <person name="Kavagutti S V."/>
        </authorList>
    </citation>
    <scope>NUCLEOTIDE SEQUENCE</scope>
</reference>
<accession>A0A6J5M1X7</accession>
<dbReference type="EMBL" id="LR796380">
    <property type="protein sequence ID" value="CAB4140718.1"/>
    <property type="molecule type" value="Genomic_DNA"/>
</dbReference>